<dbReference type="EMBL" id="GL983540">
    <property type="protein sequence ID" value="EGR32945.1"/>
    <property type="molecule type" value="Genomic_DNA"/>
</dbReference>
<dbReference type="Gene3D" id="1.20.1420.30">
    <property type="entry name" value="NCX, central ion-binding region"/>
    <property type="match status" value="2"/>
</dbReference>
<dbReference type="Pfam" id="PF01699">
    <property type="entry name" value="Na_Ca_ex"/>
    <property type="match status" value="2"/>
</dbReference>
<feature type="transmembrane region" description="Helical" evidence="6">
    <location>
        <begin position="115"/>
        <end position="139"/>
    </location>
</feature>
<reference evidence="8 9" key="1">
    <citation type="submission" date="2011-07" db="EMBL/GenBank/DDBJ databases">
        <authorList>
            <person name="Coyne R."/>
            <person name="Brami D."/>
            <person name="Johnson J."/>
            <person name="Hostetler J."/>
            <person name="Hannick L."/>
            <person name="Clark T."/>
            <person name="Cassidy-Hanley D."/>
            <person name="Inman J."/>
        </authorList>
    </citation>
    <scope>NUCLEOTIDE SEQUENCE [LARGE SCALE GENOMIC DNA]</scope>
    <source>
        <strain evidence="8 9">G5</strain>
    </source>
</reference>
<dbReference type="AlphaFoldDB" id="G0QPA8"/>
<feature type="transmembrane region" description="Helical" evidence="6">
    <location>
        <begin position="372"/>
        <end position="393"/>
    </location>
</feature>
<keyword evidence="9" id="KW-1185">Reference proteome</keyword>
<dbReference type="OrthoDB" id="417205at2759"/>
<feature type="transmembrane region" description="Helical" evidence="6">
    <location>
        <begin position="178"/>
        <end position="198"/>
    </location>
</feature>
<feature type="transmembrane region" description="Helical" evidence="6">
    <location>
        <begin position="348"/>
        <end position="365"/>
    </location>
</feature>
<comment type="subcellular location">
    <subcellularLocation>
        <location evidence="1">Membrane</location>
        <topology evidence="1">Multi-pass membrane protein</topology>
    </subcellularLocation>
</comment>
<feature type="domain" description="Sodium/calcium exchanger membrane region" evidence="7">
    <location>
        <begin position="52"/>
        <end position="191"/>
    </location>
</feature>
<keyword evidence="4 6" id="KW-1133">Transmembrane helix</keyword>
<evidence type="ECO:0000259" key="7">
    <source>
        <dbReference type="Pfam" id="PF01699"/>
    </source>
</evidence>
<evidence type="ECO:0000256" key="1">
    <source>
        <dbReference type="ARBA" id="ARBA00004141"/>
    </source>
</evidence>
<dbReference type="InParanoid" id="G0QPA8"/>
<dbReference type="eggNOG" id="KOG2399">
    <property type="taxonomic scope" value="Eukaryota"/>
</dbReference>
<evidence type="ECO:0000256" key="6">
    <source>
        <dbReference type="SAM" id="Phobius"/>
    </source>
</evidence>
<feature type="transmembrane region" description="Helical" evidence="6">
    <location>
        <begin position="86"/>
        <end position="109"/>
    </location>
</feature>
<dbReference type="OMA" id="VKQPIDM"/>
<keyword evidence="3 6" id="KW-0812">Transmembrane</keyword>
<evidence type="ECO:0000313" key="8">
    <source>
        <dbReference type="EMBL" id="EGR32945.1"/>
    </source>
</evidence>
<organism evidence="8 9">
    <name type="scientific">Ichthyophthirius multifiliis</name>
    <name type="common">White spot disease agent</name>
    <name type="synonym">Ich</name>
    <dbReference type="NCBI Taxonomy" id="5932"/>
    <lineage>
        <taxon>Eukaryota</taxon>
        <taxon>Sar</taxon>
        <taxon>Alveolata</taxon>
        <taxon>Ciliophora</taxon>
        <taxon>Intramacronucleata</taxon>
        <taxon>Oligohymenophorea</taxon>
        <taxon>Hymenostomatida</taxon>
        <taxon>Ophryoglenina</taxon>
        <taxon>Ichthyophthirius</taxon>
    </lineage>
</organism>
<dbReference type="EC" id="3.4.23.36" evidence="8"/>
<dbReference type="PANTHER" id="PTHR12266:SF0">
    <property type="entry name" value="MITOCHONDRIAL SODIUM_CALCIUM EXCHANGER PROTEIN"/>
    <property type="match status" value="1"/>
</dbReference>
<dbReference type="PANTHER" id="PTHR12266">
    <property type="entry name" value="NA+/CA2+ K+ INDEPENDENT EXCHANGER"/>
    <property type="match status" value="1"/>
</dbReference>
<protein>
    <submittedName>
        <fullName evidence="8">Sodium calcium exchanger protein, putative</fullName>
        <ecNumber evidence="8">3.4.23.36</ecNumber>
    </submittedName>
</protein>
<feature type="transmembrane region" description="Helical" evidence="6">
    <location>
        <begin position="205"/>
        <end position="227"/>
    </location>
</feature>
<dbReference type="RefSeq" id="XP_004036931.1">
    <property type="nucleotide sequence ID" value="XM_004036883.1"/>
</dbReference>
<feature type="transmembrane region" description="Helical" evidence="6">
    <location>
        <begin position="43"/>
        <end position="65"/>
    </location>
</feature>
<keyword evidence="2" id="KW-0813">Transport</keyword>
<dbReference type="Proteomes" id="UP000008983">
    <property type="component" value="Unassembled WGS sequence"/>
</dbReference>
<feature type="transmembrane region" description="Helical" evidence="6">
    <location>
        <begin position="443"/>
        <end position="460"/>
    </location>
</feature>
<dbReference type="GO" id="GO:0004190">
    <property type="term" value="F:aspartic-type endopeptidase activity"/>
    <property type="evidence" value="ECO:0007669"/>
    <property type="project" value="UniProtKB-EC"/>
</dbReference>
<evidence type="ECO:0000256" key="2">
    <source>
        <dbReference type="ARBA" id="ARBA00022448"/>
    </source>
</evidence>
<keyword evidence="5 6" id="KW-0472">Membrane</keyword>
<sequence>MDQCSLQFVKNQQDKCSFVQNYCKNEEFINFIQLYYCDMNENIILLIILSFFVTIFAFHLLSSTAEKYLSPSLSKISDFLGFSQTLAGVTLLALGNGAADLFTAVIAGGSQDSEGIYIAIGSVFGAGLFVNTIIFGRVINQSNQIRAVKHIFLRDIGFYTLGTFIIIVYTLIGFVNYAMAFGFIGIYIMQLNNLFFLVKRFIKKYIAFYNIFHNIFLRFRFITVVFFQEWQNKFNNCKFQSFVDEKELQYEQYQQGFQIIQPSEDIFSEFNGCDEPFKTSFKRKSISNKFNQNYINLKQKIKSTFTRFDLQWTEMVWWQKLYFIYELPINFIRDMVILKTEGDKWNKWQAIFICFTSPLFILCYTENIQSQIYDIHIAIVSLIFSFCLSITVWKFTHLSKTPNNIFFFSLLGFVNSVIFISTAAQILVDFLKLIQLITNINKAYLGMTFLAFGNSLGDFFTNPQLAKMGFGIMALSGCFAGQVFISYIGFGIALIFKTQKQKYNNSFNFSKKIQAWYTYKALQWIECQINI</sequence>
<evidence type="ECO:0000256" key="4">
    <source>
        <dbReference type="ARBA" id="ARBA00022989"/>
    </source>
</evidence>
<feature type="transmembrane region" description="Helical" evidence="6">
    <location>
        <begin position="405"/>
        <end position="431"/>
    </location>
</feature>
<name>G0QPA8_ICHMU</name>
<accession>G0QPA8</accession>
<dbReference type="InterPro" id="IPR044880">
    <property type="entry name" value="NCX_ion-bd_dom_sf"/>
</dbReference>
<evidence type="ECO:0000313" key="9">
    <source>
        <dbReference type="Proteomes" id="UP000008983"/>
    </source>
</evidence>
<evidence type="ECO:0000256" key="3">
    <source>
        <dbReference type="ARBA" id="ARBA00022692"/>
    </source>
</evidence>
<dbReference type="GeneID" id="14909113"/>
<evidence type="ECO:0000256" key="5">
    <source>
        <dbReference type="ARBA" id="ARBA00023136"/>
    </source>
</evidence>
<gene>
    <name evidence="8" type="ORF">IMG5_066010</name>
</gene>
<feature type="transmembrane region" description="Helical" evidence="6">
    <location>
        <begin position="472"/>
        <end position="496"/>
    </location>
</feature>
<feature type="transmembrane region" description="Helical" evidence="6">
    <location>
        <begin position="151"/>
        <end position="172"/>
    </location>
</feature>
<proteinExistence type="predicted"/>
<feature type="domain" description="Sodium/calcium exchanger membrane region" evidence="7">
    <location>
        <begin position="409"/>
        <end position="509"/>
    </location>
</feature>
<keyword evidence="8" id="KW-0378">Hydrolase</keyword>
<dbReference type="GO" id="GO:0016020">
    <property type="term" value="C:membrane"/>
    <property type="evidence" value="ECO:0007669"/>
    <property type="project" value="UniProtKB-SubCell"/>
</dbReference>
<dbReference type="InterPro" id="IPR004837">
    <property type="entry name" value="NaCa_Exmemb"/>
</dbReference>
<dbReference type="InterPro" id="IPR051359">
    <property type="entry name" value="CaCA_antiporter"/>
</dbReference>
<dbReference type="GO" id="GO:0008324">
    <property type="term" value="F:monoatomic cation transmembrane transporter activity"/>
    <property type="evidence" value="ECO:0007669"/>
    <property type="project" value="TreeGrafter"/>
</dbReference>